<name>A0A1M6PX51_9FIRM</name>
<dbReference type="CDD" id="cd07153">
    <property type="entry name" value="Fur_like"/>
    <property type="match status" value="1"/>
</dbReference>
<dbReference type="GO" id="GO:1900376">
    <property type="term" value="P:regulation of secondary metabolite biosynthetic process"/>
    <property type="evidence" value="ECO:0007669"/>
    <property type="project" value="TreeGrafter"/>
</dbReference>
<proteinExistence type="inferred from homology"/>
<sequence length="149" mass="17244">MKKFEVLLKENGYKMTGQRQIIWNILLESQDGYLSPKEIWEIARQKDKALGISTVYRSLQIMDELGIIRCLDKKDEISKYELASGEDTIHPHLICMYCGKIIGVAENLFVSDSNAIIHDKYNFEVRDIQIKYYGICSECARKSCEKQVV</sequence>
<dbReference type="GO" id="GO:0008270">
    <property type="term" value="F:zinc ion binding"/>
    <property type="evidence" value="ECO:0007669"/>
    <property type="project" value="TreeGrafter"/>
</dbReference>
<protein>
    <submittedName>
        <fullName evidence="8">Fur family transcriptional regulator, ferric uptake regulator</fullName>
    </submittedName>
</protein>
<dbReference type="PANTHER" id="PTHR33202">
    <property type="entry name" value="ZINC UPTAKE REGULATION PROTEIN"/>
    <property type="match status" value="1"/>
</dbReference>
<feature type="binding site" evidence="7">
    <location>
        <position position="139"/>
    </location>
    <ligand>
        <name>Zn(2+)</name>
        <dbReference type="ChEBI" id="CHEBI:29105"/>
    </ligand>
</feature>
<dbReference type="InterPro" id="IPR043135">
    <property type="entry name" value="Fur_C"/>
</dbReference>
<reference evidence="8 9" key="1">
    <citation type="submission" date="2016-11" db="EMBL/GenBank/DDBJ databases">
        <authorList>
            <person name="Jaros S."/>
            <person name="Januszkiewicz K."/>
            <person name="Wedrychowicz H."/>
        </authorList>
    </citation>
    <scope>NUCLEOTIDE SEQUENCE [LARGE SCALE GENOMIC DNA]</scope>
    <source>
        <strain evidence="8 9">DSM 15929</strain>
    </source>
</reference>
<accession>A0A1M6PX51</accession>
<keyword evidence="3 7" id="KW-0862">Zinc</keyword>
<dbReference type="InterPro" id="IPR002481">
    <property type="entry name" value="FUR"/>
</dbReference>
<feature type="binding site" evidence="7">
    <location>
        <position position="136"/>
    </location>
    <ligand>
        <name>Zn(2+)</name>
        <dbReference type="ChEBI" id="CHEBI:29105"/>
    </ligand>
</feature>
<evidence type="ECO:0000256" key="2">
    <source>
        <dbReference type="ARBA" id="ARBA00022491"/>
    </source>
</evidence>
<comment type="similarity">
    <text evidence="1">Belongs to the Fur family.</text>
</comment>
<dbReference type="STRING" id="1121322.SAMN02745136_01773"/>
<dbReference type="Gene3D" id="3.30.1490.190">
    <property type="match status" value="1"/>
</dbReference>
<evidence type="ECO:0000256" key="3">
    <source>
        <dbReference type="ARBA" id="ARBA00022833"/>
    </source>
</evidence>
<evidence type="ECO:0000313" key="8">
    <source>
        <dbReference type="EMBL" id="SHK12456.1"/>
    </source>
</evidence>
<comment type="cofactor">
    <cofactor evidence="7">
        <name>Zn(2+)</name>
        <dbReference type="ChEBI" id="CHEBI:29105"/>
    </cofactor>
    <text evidence="7">Binds 1 zinc ion per subunit.</text>
</comment>
<evidence type="ECO:0000256" key="1">
    <source>
        <dbReference type="ARBA" id="ARBA00007957"/>
    </source>
</evidence>
<dbReference type="SUPFAM" id="SSF46785">
    <property type="entry name" value="Winged helix' DNA-binding domain"/>
    <property type="match status" value="1"/>
</dbReference>
<dbReference type="Proteomes" id="UP000184386">
    <property type="component" value="Unassembled WGS sequence"/>
</dbReference>
<keyword evidence="4" id="KW-0805">Transcription regulation</keyword>
<evidence type="ECO:0000256" key="7">
    <source>
        <dbReference type="PIRSR" id="PIRSR602481-1"/>
    </source>
</evidence>
<gene>
    <name evidence="8" type="ORF">SAMN02745136_01773</name>
</gene>
<dbReference type="PANTHER" id="PTHR33202:SF7">
    <property type="entry name" value="FERRIC UPTAKE REGULATION PROTEIN"/>
    <property type="match status" value="1"/>
</dbReference>
<feature type="binding site" evidence="7">
    <location>
        <position position="98"/>
    </location>
    <ligand>
        <name>Zn(2+)</name>
        <dbReference type="ChEBI" id="CHEBI:29105"/>
    </ligand>
</feature>
<dbReference type="InterPro" id="IPR036390">
    <property type="entry name" value="WH_DNA-bd_sf"/>
</dbReference>
<dbReference type="AlphaFoldDB" id="A0A1M6PX51"/>
<keyword evidence="5" id="KW-0238">DNA-binding</keyword>
<dbReference type="InterPro" id="IPR036388">
    <property type="entry name" value="WH-like_DNA-bd_sf"/>
</dbReference>
<dbReference type="Pfam" id="PF01475">
    <property type="entry name" value="FUR"/>
    <property type="match status" value="1"/>
</dbReference>
<dbReference type="GO" id="GO:0003700">
    <property type="term" value="F:DNA-binding transcription factor activity"/>
    <property type="evidence" value="ECO:0007669"/>
    <property type="project" value="InterPro"/>
</dbReference>
<evidence type="ECO:0000256" key="4">
    <source>
        <dbReference type="ARBA" id="ARBA00023015"/>
    </source>
</evidence>
<evidence type="ECO:0000256" key="6">
    <source>
        <dbReference type="ARBA" id="ARBA00023163"/>
    </source>
</evidence>
<dbReference type="GO" id="GO:0000976">
    <property type="term" value="F:transcription cis-regulatory region binding"/>
    <property type="evidence" value="ECO:0007669"/>
    <property type="project" value="TreeGrafter"/>
</dbReference>
<keyword evidence="2" id="KW-0678">Repressor</keyword>
<evidence type="ECO:0000313" key="9">
    <source>
        <dbReference type="Proteomes" id="UP000184386"/>
    </source>
</evidence>
<dbReference type="RefSeq" id="WP_084124038.1">
    <property type="nucleotide sequence ID" value="NZ_FRAC01000009.1"/>
</dbReference>
<keyword evidence="9" id="KW-1185">Reference proteome</keyword>
<evidence type="ECO:0000256" key="5">
    <source>
        <dbReference type="ARBA" id="ARBA00023125"/>
    </source>
</evidence>
<dbReference type="GO" id="GO:0045892">
    <property type="term" value="P:negative regulation of DNA-templated transcription"/>
    <property type="evidence" value="ECO:0007669"/>
    <property type="project" value="TreeGrafter"/>
</dbReference>
<keyword evidence="7" id="KW-0479">Metal-binding</keyword>
<dbReference type="Gene3D" id="1.10.10.10">
    <property type="entry name" value="Winged helix-like DNA-binding domain superfamily/Winged helix DNA-binding domain"/>
    <property type="match status" value="1"/>
</dbReference>
<feature type="binding site" evidence="7">
    <location>
        <position position="95"/>
    </location>
    <ligand>
        <name>Zn(2+)</name>
        <dbReference type="ChEBI" id="CHEBI:29105"/>
    </ligand>
</feature>
<organism evidence="8 9">
    <name type="scientific">Anaerocolumna jejuensis DSM 15929</name>
    <dbReference type="NCBI Taxonomy" id="1121322"/>
    <lineage>
        <taxon>Bacteria</taxon>
        <taxon>Bacillati</taxon>
        <taxon>Bacillota</taxon>
        <taxon>Clostridia</taxon>
        <taxon>Lachnospirales</taxon>
        <taxon>Lachnospiraceae</taxon>
        <taxon>Anaerocolumna</taxon>
    </lineage>
</organism>
<dbReference type="EMBL" id="FRAC01000009">
    <property type="protein sequence ID" value="SHK12456.1"/>
    <property type="molecule type" value="Genomic_DNA"/>
</dbReference>
<keyword evidence="6" id="KW-0804">Transcription</keyword>